<dbReference type="OrthoDB" id="2004788at2"/>
<dbReference type="EMBL" id="PVNH01000008">
    <property type="protein sequence ID" value="PRX46211.1"/>
    <property type="molecule type" value="Genomic_DNA"/>
</dbReference>
<proteinExistence type="predicted"/>
<dbReference type="RefSeq" id="WP_106180507.1">
    <property type="nucleotide sequence ID" value="NZ_PVNH01000008.1"/>
</dbReference>
<protein>
    <submittedName>
        <fullName evidence="9">TM2 domain-containing protein</fullName>
    </submittedName>
</protein>
<dbReference type="Proteomes" id="UP000238362">
    <property type="component" value="Unassembled WGS sequence"/>
</dbReference>
<dbReference type="GO" id="GO:0016020">
    <property type="term" value="C:membrane"/>
    <property type="evidence" value="ECO:0007669"/>
    <property type="project" value="UniProtKB-SubCell"/>
</dbReference>
<feature type="transmembrane region" description="Helical" evidence="6">
    <location>
        <begin position="112"/>
        <end position="130"/>
    </location>
</feature>
<keyword evidence="3 6" id="KW-1133">Transmembrane helix</keyword>
<organism evidence="9 10">
    <name type="scientific">Prauserella shujinwangii</name>
    <dbReference type="NCBI Taxonomy" id="1453103"/>
    <lineage>
        <taxon>Bacteria</taxon>
        <taxon>Bacillati</taxon>
        <taxon>Actinomycetota</taxon>
        <taxon>Actinomycetes</taxon>
        <taxon>Pseudonocardiales</taxon>
        <taxon>Pseudonocardiaceae</taxon>
        <taxon>Prauserella</taxon>
    </lineage>
</organism>
<evidence type="ECO:0000256" key="3">
    <source>
        <dbReference type="ARBA" id="ARBA00022989"/>
    </source>
</evidence>
<accession>A0A2T0LRT4</accession>
<dbReference type="InterPro" id="IPR007829">
    <property type="entry name" value="TM2"/>
</dbReference>
<evidence type="ECO:0000313" key="9">
    <source>
        <dbReference type="EMBL" id="PRX46211.1"/>
    </source>
</evidence>
<dbReference type="AlphaFoldDB" id="A0A2T0LRT4"/>
<feature type="domain" description="TM2" evidence="7">
    <location>
        <begin position="108"/>
        <end position="159"/>
    </location>
</feature>
<feature type="domain" description="DUF1707" evidence="8">
    <location>
        <begin position="10"/>
        <end position="62"/>
    </location>
</feature>
<dbReference type="Pfam" id="PF08044">
    <property type="entry name" value="DUF1707"/>
    <property type="match status" value="1"/>
</dbReference>
<feature type="compositionally biased region" description="Pro residues" evidence="5">
    <location>
        <begin position="63"/>
        <end position="93"/>
    </location>
</feature>
<feature type="compositionally biased region" description="Basic and acidic residues" evidence="5">
    <location>
        <begin position="14"/>
        <end position="30"/>
    </location>
</feature>
<keyword evidence="2 6" id="KW-0812">Transmembrane</keyword>
<feature type="region of interest" description="Disordered" evidence="5">
    <location>
        <begin position="1"/>
        <end position="37"/>
    </location>
</feature>
<reference evidence="9 10" key="1">
    <citation type="submission" date="2018-03" db="EMBL/GenBank/DDBJ databases">
        <title>Genomic Encyclopedia of Type Strains, Phase III (KMG-III): the genomes of soil and plant-associated and newly described type strains.</title>
        <authorList>
            <person name="Whitman W."/>
        </authorList>
    </citation>
    <scope>NUCLEOTIDE SEQUENCE [LARGE SCALE GENOMIC DNA]</scope>
    <source>
        <strain evidence="9 10">CGMCC 4.7125</strain>
    </source>
</reference>
<evidence type="ECO:0000256" key="2">
    <source>
        <dbReference type="ARBA" id="ARBA00022692"/>
    </source>
</evidence>
<feature type="transmembrane region" description="Helical" evidence="6">
    <location>
        <begin position="136"/>
        <end position="163"/>
    </location>
</feature>
<keyword evidence="4 6" id="KW-0472">Membrane</keyword>
<evidence type="ECO:0000256" key="4">
    <source>
        <dbReference type="ARBA" id="ARBA00023136"/>
    </source>
</evidence>
<evidence type="ECO:0000256" key="5">
    <source>
        <dbReference type="SAM" id="MobiDB-lite"/>
    </source>
</evidence>
<name>A0A2T0LRT4_9PSEU</name>
<sequence>MSSQPDPEALRIGTAEREEAGRALGEHLAEGRLTPTEYEERVATAFAAQTRADLRPLFEDLPAPHPAFLAPPPSARAYPYAPPPPDASPPSSPPSAYHQPGPPAGVSDRSRIVAGVLQIVLPFGIGRFYTGHTGMAVAQLLVTLFTLGVGALWPLIDGILLLVNGGRDRYGRPLRD</sequence>
<dbReference type="InterPro" id="IPR012551">
    <property type="entry name" value="DUF1707_SHOCT-like"/>
</dbReference>
<evidence type="ECO:0000256" key="6">
    <source>
        <dbReference type="SAM" id="Phobius"/>
    </source>
</evidence>
<keyword evidence="10" id="KW-1185">Reference proteome</keyword>
<feature type="region of interest" description="Disordered" evidence="5">
    <location>
        <begin position="63"/>
        <end position="106"/>
    </location>
</feature>
<comment type="caution">
    <text evidence="9">The sequence shown here is derived from an EMBL/GenBank/DDBJ whole genome shotgun (WGS) entry which is preliminary data.</text>
</comment>
<evidence type="ECO:0000256" key="1">
    <source>
        <dbReference type="ARBA" id="ARBA00004141"/>
    </source>
</evidence>
<evidence type="ECO:0000313" key="10">
    <source>
        <dbReference type="Proteomes" id="UP000238362"/>
    </source>
</evidence>
<evidence type="ECO:0000259" key="8">
    <source>
        <dbReference type="Pfam" id="PF08044"/>
    </source>
</evidence>
<dbReference type="Pfam" id="PF05154">
    <property type="entry name" value="TM2"/>
    <property type="match status" value="1"/>
</dbReference>
<comment type="subcellular location">
    <subcellularLocation>
        <location evidence="1">Membrane</location>
        <topology evidence="1">Multi-pass membrane protein</topology>
    </subcellularLocation>
</comment>
<gene>
    <name evidence="9" type="ORF">B0I33_108362</name>
</gene>
<evidence type="ECO:0000259" key="7">
    <source>
        <dbReference type="Pfam" id="PF05154"/>
    </source>
</evidence>